<protein>
    <submittedName>
        <fullName evidence="3">Uncharacterized protein</fullName>
    </submittedName>
</protein>
<proteinExistence type="predicted"/>
<dbReference type="HOGENOM" id="CLU_515309_0_0_1"/>
<dbReference type="EnsemblProtists" id="EOD38171">
    <property type="protein sequence ID" value="EOD38171"/>
    <property type="gene ID" value="EMIHUDRAFT_200683"/>
</dbReference>
<dbReference type="KEGG" id="ehx:EMIHUDRAFT_200683"/>
<keyword evidence="4" id="KW-1185">Reference proteome</keyword>
<feature type="compositionally biased region" description="Basic and acidic residues" evidence="2">
    <location>
        <begin position="240"/>
        <end position="282"/>
    </location>
</feature>
<evidence type="ECO:0000313" key="3">
    <source>
        <dbReference type="EnsemblProtists" id="EOD38171"/>
    </source>
</evidence>
<accession>A0A0D3KQY6</accession>
<reference evidence="3" key="2">
    <citation type="submission" date="2024-10" db="UniProtKB">
        <authorList>
            <consortium name="EnsemblProtists"/>
        </authorList>
    </citation>
    <scope>IDENTIFICATION</scope>
</reference>
<evidence type="ECO:0000256" key="2">
    <source>
        <dbReference type="SAM" id="MobiDB-lite"/>
    </source>
</evidence>
<evidence type="ECO:0000256" key="1">
    <source>
        <dbReference type="SAM" id="Coils"/>
    </source>
</evidence>
<dbReference type="Proteomes" id="UP000013827">
    <property type="component" value="Unassembled WGS sequence"/>
</dbReference>
<sequence>MPHYDSPASPADTPVQTGDYVSIHWDDLTVEGTSVNRPQVPAKVTSVSTEGFTAEMLFFQPPSSLVPRDFDYLFDDPDWERLEIGEMSERQRLKYLFDELKRFAVLVNQQLAPTNLDRIVSGKLETRGGLVELQLCCARQGRNGICARPVRFTAGGVERTAATLGKVQEYLDELAAAEPSGEGSRKAMGLSYYGFAEDASAIAELLRDRGGPHHAALREACRAAGLRVGGKAAELAARLKEASKPGRLRHAPDRLKATADPRPLPRADQRRQPRGEALEADSRPISQRKRPRSAALGADQLAREPRASPRLAAGHGEDSAVAAPPLSAPRSGHASSAHRLLSRPRGRAPAGKGGTNAPRTSTAFADITSETIVAQRRLVAQARLTLEADLRMLERSPPVYRPPSKDVFADSFDYAGEQATSFRQHVEEAKRFLEDLEAAREQANKSRSSANAAQAVLDQLQQAKAHQDQRQAKEEEARTTFATLAAANAKGDYSGAHSAAVAYAALAEEVKNLKDNEYAAKERILARAV</sequence>
<dbReference type="GeneID" id="17283441"/>
<name>A0A0D3KQY6_EMIH1</name>
<feature type="coiled-coil region" evidence="1">
    <location>
        <begin position="422"/>
        <end position="477"/>
    </location>
</feature>
<reference evidence="4" key="1">
    <citation type="journal article" date="2013" name="Nature">
        <title>Pan genome of the phytoplankton Emiliania underpins its global distribution.</title>
        <authorList>
            <person name="Read B.A."/>
            <person name="Kegel J."/>
            <person name="Klute M.J."/>
            <person name="Kuo A."/>
            <person name="Lefebvre S.C."/>
            <person name="Maumus F."/>
            <person name="Mayer C."/>
            <person name="Miller J."/>
            <person name="Monier A."/>
            <person name="Salamov A."/>
            <person name="Young J."/>
            <person name="Aguilar M."/>
            <person name="Claverie J.M."/>
            <person name="Frickenhaus S."/>
            <person name="Gonzalez K."/>
            <person name="Herman E.K."/>
            <person name="Lin Y.C."/>
            <person name="Napier J."/>
            <person name="Ogata H."/>
            <person name="Sarno A.F."/>
            <person name="Shmutz J."/>
            <person name="Schroeder D."/>
            <person name="de Vargas C."/>
            <person name="Verret F."/>
            <person name="von Dassow P."/>
            <person name="Valentin K."/>
            <person name="Van de Peer Y."/>
            <person name="Wheeler G."/>
            <person name="Dacks J.B."/>
            <person name="Delwiche C.F."/>
            <person name="Dyhrman S.T."/>
            <person name="Glockner G."/>
            <person name="John U."/>
            <person name="Richards T."/>
            <person name="Worden A.Z."/>
            <person name="Zhang X."/>
            <person name="Grigoriev I.V."/>
            <person name="Allen A.E."/>
            <person name="Bidle K."/>
            <person name="Borodovsky M."/>
            <person name="Bowler C."/>
            <person name="Brownlee C."/>
            <person name="Cock J.M."/>
            <person name="Elias M."/>
            <person name="Gladyshev V.N."/>
            <person name="Groth M."/>
            <person name="Guda C."/>
            <person name="Hadaegh A."/>
            <person name="Iglesias-Rodriguez M.D."/>
            <person name="Jenkins J."/>
            <person name="Jones B.M."/>
            <person name="Lawson T."/>
            <person name="Leese F."/>
            <person name="Lindquist E."/>
            <person name="Lobanov A."/>
            <person name="Lomsadze A."/>
            <person name="Malik S.B."/>
            <person name="Marsh M.E."/>
            <person name="Mackinder L."/>
            <person name="Mock T."/>
            <person name="Mueller-Roeber B."/>
            <person name="Pagarete A."/>
            <person name="Parker M."/>
            <person name="Probert I."/>
            <person name="Quesneville H."/>
            <person name="Raines C."/>
            <person name="Rensing S.A."/>
            <person name="Riano-Pachon D.M."/>
            <person name="Richier S."/>
            <person name="Rokitta S."/>
            <person name="Shiraiwa Y."/>
            <person name="Soanes D.M."/>
            <person name="van der Giezen M."/>
            <person name="Wahlund T.M."/>
            <person name="Williams B."/>
            <person name="Wilson W."/>
            <person name="Wolfe G."/>
            <person name="Wurch L.L."/>
        </authorList>
    </citation>
    <scope>NUCLEOTIDE SEQUENCE</scope>
</reference>
<feature type="region of interest" description="Disordered" evidence="2">
    <location>
        <begin position="240"/>
        <end position="361"/>
    </location>
</feature>
<dbReference type="PaxDb" id="2903-EOD38171"/>
<organism evidence="3 4">
    <name type="scientific">Emiliania huxleyi (strain CCMP1516)</name>
    <dbReference type="NCBI Taxonomy" id="280463"/>
    <lineage>
        <taxon>Eukaryota</taxon>
        <taxon>Haptista</taxon>
        <taxon>Haptophyta</taxon>
        <taxon>Prymnesiophyceae</taxon>
        <taxon>Isochrysidales</taxon>
        <taxon>Noelaerhabdaceae</taxon>
        <taxon>Emiliania</taxon>
    </lineage>
</organism>
<keyword evidence="1" id="KW-0175">Coiled coil</keyword>
<dbReference type="AlphaFoldDB" id="A0A0D3KQY6"/>
<dbReference type="RefSeq" id="XP_005790600.1">
    <property type="nucleotide sequence ID" value="XM_005790543.1"/>
</dbReference>
<evidence type="ECO:0000313" key="4">
    <source>
        <dbReference type="Proteomes" id="UP000013827"/>
    </source>
</evidence>